<evidence type="ECO:0000313" key="2">
    <source>
        <dbReference type="Proteomes" id="UP001163321"/>
    </source>
</evidence>
<accession>A0ACC0VNG3</accession>
<sequence>MIWASRYRTVMAVVLEYKEKECMVPSNIDRRIRRVMHFQIPLRSFEATVRLPPENAQVPPPWSRCTSDSSSGGSSHNRTQEETTSSYAHLSSASPRSIPVSPLARKRVQLAFANFSDDVLYQARDRLRQERAATLLGDCDLRVPRFNVHDCHDDIYLSCGRHCASKVGTGMYRSVRCSVPLPKSRFVYFEMRLQQGRASLRGGNQNGNTVQAARGVSSVLGSGVANTSDRAGIDASVCIGLSTRLMPLNTLVGASKYSIGYYSAGHVLVSAERQRSIGVGRKYGFQSTVGVLAQLVGHEEDRVEMLSGSMSQSTCAPFSSSGGNAESSFGVACVRFTVDGIALRDSNNSVMKFTLPIPSRSELYPTLTMHSQDVHVYSRMSAPDIGEVDLQDLDLSVDDPVEIWCLDGLRLGVAV</sequence>
<gene>
    <name evidence="1" type="ORF">PsorP6_003535</name>
</gene>
<keyword evidence="2" id="KW-1185">Reference proteome</keyword>
<dbReference type="Proteomes" id="UP001163321">
    <property type="component" value="Chromosome 8"/>
</dbReference>
<reference evidence="1 2" key="1">
    <citation type="journal article" date="2022" name="bioRxiv">
        <title>The genome of the oomycete Peronosclerospora sorghi, a cosmopolitan pathogen of maize and sorghum, is inflated with dispersed pseudogenes.</title>
        <authorList>
            <person name="Fletcher K."/>
            <person name="Martin F."/>
            <person name="Isakeit T."/>
            <person name="Cavanaugh K."/>
            <person name="Magill C."/>
            <person name="Michelmore R."/>
        </authorList>
    </citation>
    <scope>NUCLEOTIDE SEQUENCE [LARGE SCALE GENOMIC DNA]</scope>
    <source>
        <strain evidence="1">P6</strain>
    </source>
</reference>
<organism evidence="1 2">
    <name type="scientific">Peronosclerospora sorghi</name>
    <dbReference type="NCBI Taxonomy" id="230839"/>
    <lineage>
        <taxon>Eukaryota</taxon>
        <taxon>Sar</taxon>
        <taxon>Stramenopiles</taxon>
        <taxon>Oomycota</taxon>
        <taxon>Peronosporomycetes</taxon>
        <taxon>Peronosporales</taxon>
        <taxon>Peronosporaceae</taxon>
        <taxon>Peronosclerospora</taxon>
    </lineage>
</organism>
<proteinExistence type="predicted"/>
<comment type="caution">
    <text evidence="1">The sequence shown here is derived from an EMBL/GenBank/DDBJ whole genome shotgun (WGS) entry which is preliminary data.</text>
</comment>
<dbReference type="EMBL" id="CM047587">
    <property type="protein sequence ID" value="KAI9908065.1"/>
    <property type="molecule type" value="Genomic_DNA"/>
</dbReference>
<name>A0ACC0VNG3_9STRA</name>
<evidence type="ECO:0000313" key="1">
    <source>
        <dbReference type="EMBL" id="KAI9908065.1"/>
    </source>
</evidence>
<protein>
    <submittedName>
        <fullName evidence="1">Uncharacterized protein</fullName>
    </submittedName>
</protein>